<accession>A0A0P1BJH8</accession>
<reference evidence="3 4" key="1">
    <citation type="submission" date="2014-09" db="EMBL/GenBank/DDBJ databases">
        <authorList>
            <person name="Magalhaes I.L.F."/>
            <person name="Oliveira U."/>
            <person name="Santos F.R."/>
            <person name="Vidigal T.H.D.A."/>
            <person name="Brescovit A.D."/>
            <person name="Santos A.J."/>
        </authorList>
    </citation>
    <scope>NUCLEOTIDE SEQUENCE [LARGE SCALE GENOMIC DNA]</scope>
</reference>
<sequence>MQFVRILSLVSLVAFSSLVASVTAQAENDNPNGKVLYVSDPHCNSYQCRIHWKRNHTYFVNWINPPKGEKLSVKLIPETDQSLPTYTLAASVSAHAGKDKCDNAGTGKKCGRIDWTVPDDAKAGEYSIVVESLKTHKQGYTDVVRIGKKQSSNKSRDGNKHHRRSESSKRGASHASNKRSGHALIELVDRSSPNFLLLSEASTPHNISQFASHTSNSQQALCLHISIEVLIEQLLLVLHS</sequence>
<keyword evidence="2" id="KW-0732">Signal</keyword>
<dbReference type="Proteomes" id="UP000054845">
    <property type="component" value="Unassembled WGS sequence"/>
</dbReference>
<name>A0A0P1BJH8_9BASI</name>
<dbReference type="OrthoDB" id="2547765at2759"/>
<evidence type="ECO:0000313" key="3">
    <source>
        <dbReference type="EMBL" id="CEH16063.1"/>
    </source>
</evidence>
<evidence type="ECO:0000313" key="4">
    <source>
        <dbReference type="Proteomes" id="UP000054845"/>
    </source>
</evidence>
<dbReference type="EMBL" id="CCYA01000278">
    <property type="protein sequence ID" value="CEH16063.1"/>
    <property type="molecule type" value="Genomic_DNA"/>
</dbReference>
<feature type="region of interest" description="Disordered" evidence="1">
    <location>
        <begin position="141"/>
        <end position="180"/>
    </location>
</feature>
<proteinExistence type="predicted"/>
<protein>
    <submittedName>
        <fullName evidence="3">Uncharacterized protein</fullName>
    </submittedName>
</protein>
<feature type="signal peptide" evidence="2">
    <location>
        <begin position="1"/>
        <end position="24"/>
    </location>
</feature>
<keyword evidence="4" id="KW-1185">Reference proteome</keyword>
<feature type="chain" id="PRO_5006059556" evidence="2">
    <location>
        <begin position="25"/>
        <end position="240"/>
    </location>
</feature>
<dbReference type="AlphaFoldDB" id="A0A0P1BJH8"/>
<organism evidence="3 4">
    <name type="scientific">Ceraceosorus bombacis</name>
    <dbReference type="NCBI Taxonomy" id="401625"/>
    <lineage>
        <taxon>Eukaryota</taxon>
        <taxon>Fungi</taxon>
        <taxon>Dikarya</taxon>
        <taxon>Basidiomycota</taxon>
        <taxon>Ustilaginomycotina</taxon>
        <taxon>Exobasidiomycetes</taxon>
        <taxon>Ceraceosorales</taxon>
        <taxon>Ceraceosoraceae</taxon>
        <taxon>Ceraceosorus</taxon>
    </lineage>
</organism>
<evidence type="ECO:0000256" key="1">
    <source>
        <dbReference type="SAM" id="MobiDB-lite"/>
    </source>
</evidence>
<evidence type="ECO:0000256" key="2">
    <source>
        <dbReference type="SAM" id="SignalP"/>
    </source>
</evidence>